<organism evidence="2 3">
    <name type="scientific">Mycena pura</name>
    <dbReference type="NCBI Taxonomy" id="153505"/>
    <lineage>
        <taxon>Eukaryota</taxon>
        <taxon>Fungi</taxon>
        <taxon>Dikarya</taxon>
        <taxon>Basidiomycota</taxon>
        <taxon>Agaricomycotina</taxon>
        <taxon>Agaricomycetes</taxon>
        <taxon>Agaricomycetidae</taxon>
        <taxon>Agaricales</taxon>
        <taxon>Marasmiineae</taxon>
        <taxon>Mycenaceae</taxon>
        <taxon>Mycena</taxon>
    </lineage>
</organism>
<feature type="region of interest" description="Disordered" evidence="1">
    <location>
        <begin position="1"/>
        <end position="28"/>
    </location>
</feature>
<dbReference type="EMBL" id="JARJCW010000026">
    <property type="protein sequence ID" value="KAJ7211298.1"/>
    <property type="molecule type" value="Genomic_DNA"/>
</dbReference>
<keyword evidence="3" id="KW-1185">Reference proteome</keyword>
<name>A0AAD6VH72_9AGAR</name>
<gene>
    <name evidence="2" type="ORF">GGX14DRAFT_363037</name>
</gene>
<accession>A0AAD6VH72</accession>
<dbReference type="AlphaFoldDB" id="A0AAD6VH72"/>
<evidence type="ECO:0000313" key="3">
    <source>
        <dbReference type="Proteomes" id="UP001219525"/>
    </source>
</evidence>
<protein>
    <submittedName>
        <fullName evidence="2">Uncharacterized protein</fullName>
    </submittedName>
</protein>
<dbReference type="Proteomes" id="UP001219525">
    <property type="component" value="Unassembled WGS sequence"/>
</dbReference>
<feature type="region of interest" description="Disordered" evidence="1">
    <location>
        <begin position="47"/>
        <end position="73"/>
    </location>
</feature>
<evidence type="ECO:0000256" key="1">
    <source>
        <dbReference type="SAM" id="MobiDB-lite"/>
    </source>
</evidence>
<reference evidence="2" key="1">
    <citation type="submission" date="2023-03" db="EMBL/GenBank/DDBJ databases">
        <title>Massive genome expansion in bonnet fungi (Mycena s.s.) driven by repeated elements and novel gene families across ecological guilds.</title>
        <authorList>
            <consortium name="Lawrence Berkeley National Laboratory"/>
            <person name="Harder C.B."/>
            <person name="Miyauchi S."/>
            <person name="Viragh M."/>
            <person name="Kuo A."/>
            <person name="Thoen E."/>
            <person name="Andreopoulos B."/>
            <person name="Lu D."/>
            <person name="Skrede I."/>
            <person name="Drula E."/>
            <person name="Henrissat B."/>
            <person name="Morin E."/>
            <person name="Kohler A."/>
            <person name="Barry K."/>
            <person name="LaButti K."/>
            <person name="Morin E."/>
            <person name="Salamov A."/>
            <person name="Lipzen A."/>
            <person name="Mereny Z."/>
            <person name="Hegedus B."/>
            <person name="Baldrian P."/>
            <person name="Stursova M."/>
            <person name="Weitz H."/>
            <person name="Taylor A."/>
            <person name="Grigoriev I.V."/>
            <person name="Nagy L.G."/>
            <person name="Martin F."/>
            <person name="Kauserud H."/>
        </authorList>
    </citation>
    <scope>NUCLEOTIDE SEQUENCE</scope>
    <source>
        <strain evidence="2">9144</strain>
    </source>
</reference>
<sequence length="181" mass="19439">MSAPAPAAPATAATSATPPSTPRRRPPLGFADVANIFVKMRRASNKAKAKASTKPWHIHSSSGAEPQSHPGALEGASELRQPLQHRDVFICHDAVNAGQLLRATRNVLVEEAEFVGANALVDEQWDCTICGPKHRRNGTFKVEILYSASATQSDRADPHRPVALDKIKGVPGLMTVTKRIP</sequence>
<comment type="caution">
    <text evidence="2">The sequence shown here is derived from an EMBL/GenBank/DDBJ whole genome shotgun (WGS) entry which is preliminary data.</text>
</comment>
<feature type="compositionally biased region" description="Low complexity" evidence="1">
    <location>
        <begin position="1"/>
        <end position="18"/>
    </location>
</feature>
<proteinExistence type="predicted"/>
<evidence type="ECO:0000313" key="2">
    <source>
        <dbReference type="EMBL" id="KAJ7211298.1"/>
    </source>
</evidence>